<feature type="region of interest" description="Disordered" evidence="1">
    <location>
        <begin position="522"/>
        <end position="681"/>
    </location>
</feature>
<gene>
    <name evidence="2" type="ORF">MKK02DRAFT_29074</name>
</gene>
<evidence type="ECO:0000256" key="1">
    <source>
        <dbReference type="SAM" id="MobiDB-lite"/>
    </source>
</evidence>
<accession>A0AA38H5A9</accession>
<dbReference type="EMBL" id="JAKWFO010000011">
    <property type="protein sequence ID" value="KAI9633191.1"/>
    <property type="molecule type" value="Genomic_DNA"/>
</dbReference>
<comment type="caution">
    <text evidence="2">The sequence shown here is derived from an EMBL/GenBank/DDBJ whole genome shotgun (WGS) entry which is preliminary data.</text>
</comment>
<feature type="region of interest" description="Disordered" evidence="1">
    <location>
        <begin position="789"/>
        <end position="813"/>
    </location>
</feature>
<protein>
    <submittedName>
        <fullName evidence="2">Uncharacterized protein</fullName>
    </submittedName>
</protein>
<organism evidence="2 3">
    <name type="scientific">Dioszegia hungarica</name>
    <dbReference type="NCBI Taxonomy" id="4972"/>
    <lineage>
        <taxon>Eukaryota</taxon>
        <taxon>Fungi</taxon>
        <taxon>Dikarya</taxon>
        <taxon>Basidiomycota</taxon>
        <taxon>Agaricomycotina</taxon>
        <taxon>Tremellomycetes</taxon>
        <taxon>Tremellales</taxon>
        <taxon>Bulleribasidiaceae</taxon>
        <taxon>Dioszegia</taxon>
    </lineage>
</organism>
<keyword evidence="3" id="KW-1185">Reference proteome</keyword>
<feature type="compositionally biased region" description="Basic residues" evidence="1">
    <location>
        <begin position="567"/>
        <end position="576"/>
    </location>
</feature>
<proteinExistence type="predicted"/>
<feature type="compositionally biased region" description="Low complexity" evidence="1">
    <location>
        <begin position="648"/>
        <end position="658"/>
    </location>
</feature>
<feature type="compositionally biased region" description="Low complexity" evidence="1">
    <location>
        <begin position="522"/>
        <end position="531"/>
    </location>
</feature>
<feature type="compositionally biased region" description="Basic and acidic residues" evidence="1">
    <location>
        <begin position="798"/>
        <end position="813"/>
    </location>
</feature>
<dbReference type="Proteomes" id="UP001164286">
    <property type="component" value="Unassembled WGS sequence"/>
</dbReference>
<sequence length="813" mass="88393">MPIPTPIPEPNLDRPILTGTGVPICGCTGILPNNSSSISYPSLPDPWGVEADDGVPETIERGWERCCWRRDLGLGLDLGFEVGAGVGEGFDVVAEEGGLDIMLSSWAVDGAMGTVDGLETEGVGIVAEADGWLFRGAFLADEDAPCSSAPIPPELIFRLFAPFPPEAALVLPGVEPRPLTLITARANIPSSSASLWRWSVSKRYGSIAPDMVAELLSDSEESLAESDVEVEPEDDDDVLVEDDELEEKEVEVTGMEEAREGRVERTSASVISAMLVRDMQLVRARIRLDSEIAPGWSRDNAANCRVPRLRYQLRHRTLRLIPHRFIIITFPFTNLITMSTGVTINVDGYIDDRMLFAGLPLSCHQRLGFFRCHICESGVTSVTNHFLNRGRERHPDLLGTVSSKHIKLIIAAYPERKTRTPLSCAEGGRYHSHIPGILTAESGLECRGCGFLADTRGNMATHSFWARSPNCRKSTAVEHIQSIYSRSSTRWFKSSAEIHPAPAPAPRSSAPRIEEALLPAAGGFPQAPAGLVGPRVDLPQHPPRRRPCPAPAAAGSGELDPVIPLRPNRRNAKRRRSVDPKVGTGASQQPAAGPIERGAKSARHHCRKAASPPRLASSSDSDESNLPAPRRVQLGIASGRTAAHTRSRSPSPAAPSTARRGDPNESIVPRAGTSASETETTMLRLALAKSEAKNKENEVRRTELEAELGRKGLARMRWRKRRRTEAREATAAAEAASENAQKAKDELEIAQVEEMMNVEEAKVKAKVRARERVDKAAKEAVEEIERAKAKLHNAQQAAERDIKGAEERAAGKV</sequence>
<evidence type="ECO:0000313" key="2">
    <source>
        <dbReference type="EMBL" id="KAI9633191.1"/>
    </source>
</evidence>
<dbReference type="AlphaFoldDB" id="A0AA38H5A9"/>
<reference evidence="2" key="1">
    <citation type="journal article" date="2022" name="G3 (Bethesda)">
        <title>High quality genome of the basidiomycete yeast Dioszegia hungarica PDD-24b-2 isolated from cloud water.</title>
        <authorList>
            <person name="Jarrige D."/>
            <person name="Haridas S."/>
            <person name="Bleykasten-Grosshans C."/>
            <person name="Joly M."/>
            <person name="Nadalig T."/>
            <person name="Sancelme M."/>
            <person name="Vuilleumier S."/>
            <person name="Grigoriev I.V."/>
            <person name="Amato P."/>
            <person name="Bringel F."/>
        </authorList>
    </citation>
    <scope>NUCLEOTIDE SEQUENCE</scope>
    <source>
        <strain evidence="2">PDD-24b-2</strain>
    </source>
</reference>
<dbReference type="GeneID" id="77726907"/>
<evidence type="ECO:0000313" key="3">
    <source>
        <dbReference type="Proteomes" id="UP001164286"/>
    </source>
</evidence>
<dbReference type="RefSeq" id="XP_052942968.1">
    <property type="nucleotide sequence ID" value="XM_053087702.1"/>
</dbReference>
<dbReference type="CDD" id="cd06503">
    <property type="entry name" value="ATP-synt_Fo_b"/>
    <property type="match status" value="1"/>
</dbReference>
<name>A0AA38H5A9_9TREE</name>